<organism evidence="1 2">
    <name type="scientific">Salirhabdus euzebyi</name>
    <dbReference type="NCBI Taxonomy" id="394506"/>
    <lineage>
        <taxon>Bacteria</taxon>
        <taxon>Bacillati</taxon>
        <taxon>Bacillota</taxon>
        <taxon>Bacilli</taxon>
        <taxon>Bacillales</taxon>
        <taxon>Bacillaceae</taxon>
        <taxon>Salirhabdus</taxon>
    </lineage>
</organism>
<dbReference type="PANTHER" id="PTHR37812">
    <property type="entry name" value="MU-LIKE PROPHAGE FLUMU PROTEIN C"/>
    <property type="match status" value="1"/>
</dbReference>
<evidence type="ECO:0000313" key="2">
    <source>
        <dbReference type="Proteomes" id="UP000581688"/>
    </source>
</evidence>
<gene>
    <name evidence="1" type="ORF">HNQ94_001161</name>
</gene>
<evidence type="ECO:0000313" key="1">
    <source>
        <dbReference type="EMBL" id="MBB6452715.1"/>
    </source>
</evidence>
<keyword evidence="2" id="KW-1185">Reference proteome</keyword>
<dbReference type="Proteomes" id="UP000581688">
    <property type="component" value="Unassembled WGS sequence"/>
</dbReference>
<dbReference type="InterPro" id="IPR049739">
    <property type="entry name" value="YraL-like"/>
</dbReference>
<dbReference type="SUPFAM" id="SSF46689">
    <property type="entry name" value="Homeodomain-like"/>
    <property type="match status" value="1"/>
</dbReference>
<proteinExistence type="predicted"/>
<dbReference type="EMBL" id="JACHGH010000003">
    <property type="protein sequence ID" value="MBB6452715.1"/>
    <property type="molecule type" value="Genomic_DNA"/>
</dbReference>
<reference evidence="1 2" key="1">
    <citation type="submission" date="2020-08" db="EMBL/GenBank/DDBJ databases">
        <title>Genomic Encyclopedia of Type Strains, Phase IV (KMG-IV): sequencing the most valuable type-strain genomes for metagenomic binning, comparative biology and taxonomic classification.</title>
        <authorList>
            <person name="Goeker M."/>
        </authorList>
    </citation>
    <scope>NUCLEOTIDE SEQUENCE [LARGE SCALE GENOMIC DNA]</scope>
    <source>
        <strain evidence="1 2">DSM 19612</strain>
    </source>
</reference>
<dbReference type="NCBIfam" id="NF040785">
    <property type="entry name" value="CD3324_fam"/>
    <property type="match status" value="1"/>
</dbReference>
<dbReference type="InterPro" id="IPR009057">
    <property type="entry name" value="Homeodomain-like_sf"/>
</dbReference>
<name>A0A841Q2K3_9BACI</name>
<sequence length="87" mass="9984">MKYVKANTVLPQSLLSEIQKYIQGETIYIPKVASNYRKWGTKSGGRKRLDDRNHSIKHAFQQGVTLEELASSHYLSIESVKKIVYSK</sequence>
<dbReference type="AlphaFoldDB" id="A0A841Q2K3"/>
<dbReference type="PANTHER" id="PTHR37812:SF1">
    <property type="entry name" value="MU-LIKE PROPHAGE FLUMU PROTEIN C"/>
    <property type="match status" value="1"/>
</dbReference>
<dbReference type="InterPro" id="IPR052411">
    <property type="entry name" value="c-mor_Regulatory_Protein"/>
</dbReference>
<protein>
    <submittedName>
        <fullName evidence="1">Mor family transcriptional regulator</fullName>
    </submittedName>
</protein>
<comment type="caution">
    <text evidence="1">The sequence shown here is derived from an EMBL/GenBank/DDBJ whole genome shotgun (WGS) entry which is preliminary data.</text>
</comment>
<accession>A0A841Q2K3</accession>
<dbReference type="RefSeq" id="WP_174495276.1">
    <property type="nucleotide sequence ID" value="NZ_CADDWK010000003.1"/>
</dbReference>